<gene>
    <name evidence="1" type="ORF">PPRIM_AZ9-3.1.T0180176</name>
</gene>
<reference evidence="1" key="1">
    <citation type="submission" date="2021-01" db="EMBL/GenBank/DDBJ databases">
        <authorList>
            <consortium name="Genoscope - CEA"/>
            <person name="William W."/>
        </authorList>
    </citation>
    <scope>NUCLEOTIDE SEQUENCE</scope>
</reference>
<protein>
    <submittedName>
        <fullName evidence="1">Uncharacterized protein</fullName>
    </submittedName>
</protein>
<evidence type="ECO:0000313" key="1">
    <source>
        <dbReference type="EMBL" id="CAD8051558.1"/>
    </source>
</evidence>
<keyword evidence="2" id="KW-1185">Reference proteome</keyword>
<evidence type="ECO:0000313" key="2">
    <source>
        <dbReference type="Proteomes" id="UP000688137"/>
    </source>
</evidence>
<proteinExistence type="predicted"/>
<sequence>MNSWNHNNFKNKQLKDKMTKDQMIQTDLNFLNTKQNEQFFKVQYFWIIAIRKVQIHYNLQIKKESHNIWCLMTIKLKVQLVILRDIYKQEYILNCIGNCVQPRSNICSCGFDLNQIVIYRGETGDGSLELNDLYWLDLISAGDIGQQYCINSQNNSRKKAYTFISQTVFHCILKKYIKGTSQ</sequence>
<dbReference type="AlphaFoldDB" id="A0A8S1K8P1"/>
<organism evidence="1 2">
    <name type="scientific">Paramecium primaurelia</name>
    <dbReference type="NCBI Taxonomy" id="5886"/>
    <lineage>
        <taxon>Eukaryota</taxon>
        <taxon>Sar</taxon>
        <taxon>Alveolata</taxon>
        <taxon>Ciliophora</taxon>
        <taxon>Intramacronucleata</taxon>
        <taxon>Oligohymenophorea</taxon>
        <taxon>Peniculida</taxon>
        <taxon>Parameciidae</taxon>
        <taxon>Paramecium</taxon>
    </lineage>
</organism>
<dbReference type="EMBL" id="CAJJDM010000014">
    <property type="protein sequence ID" value="CAD8051558.1"/>
    <property type="molecule type" value="Genomic_DNA"/>
</dbReference>
<accession>A0A8S1K8P1</accession>
<comment type="caution">
    <text evidence="1">The sequence shown here is derived from an EMBL/GenBank/DDBJ whole genome shotgun (WGS) entry which is preliminary data.</text>
</comment>
<dbReference type="Proteomes" id="UP000688137">
    <property type="component" value="Unassembled WGS sequence"/>
</dbReference>
<name>A0A8S1K8P1_PARPR</name>